<sequence>MAELDVARADAEALEWLLALHEEPENAELLARFEAWRAGHSDRARAWDEASGVYAALGEVLPLHAGRWEQMAGGERPVVAGARRERRAASRDSGRRRLVANLAASAAALVVAVLAPGALVRLQSDYVTGVGEVRQMRLEDGSLVSLAPESALAVDYSAGRRDLKLVKGRAWFDVRHDPSRPFKVASRDVAAEVLGTAFEVDAEAPGVVVQRGLVGVTSRRFQGMERVPAGYGVAMASDGRFLRAAADPNAVAAWRDGQMVVENGAIGDVVRALRPWTHDIVLVRGRALSERRVTGVYNLRDPEAVTNALAQAYDLDVIRVTPWVLVISER</sequence>
<evidence type="ECO:0008006" key="6">
    <source>
        <dbReference type="Google" id="ProtNLM"/>
    </source>
</evidence>
<evidence type="ECO:0000259" key="2">
    <source>
        <dbReference type="Pfam" id="PF04773"/>
    </source>
</evidence>
<dbReference type="RefSeq" id="WP_101717993.1">
    <property type="nucleotide sequence ID" value="NZ_PJRS01000019.1"/>
</dbReference>
<dbReference type="PANTHER" id="PTHR30273:SF2">
    <property type="entry name" value="PROTEIN FECR"/>
    <property type="match status" value="1"/>
</dbReference>
<dbReference type="InterPro" id="IPR032623">
    <property type="entry name" value="FecR_N"/>
</dbReference>
<dbReference type="EMBL" id="PJRS01000019">
    <property type="protein sequence ID" value="PLR25685.1"/>
    <property type="molecule type" value="Genomic_DNA"/>
</dbReference>
<evidence type="ECO:0000313" key="5">
    <source>
        <dbReference type="Proteomes" id="UP000234479"/>
    </source>
</evidence>
<accession>A0A2N5DI41</accession>
<protein>
    <recommendedName>
        <fullName evidence="6">Iron dicitrate transport regulator FecR</fullName>
    </recommendedName>
</protein>
<feature type="domain" description="FecR N-terminal" evidence="3">
    <location>
        <begin position="12"/>
        <end position="51"/>
    </location>
</feature>
<dbReference type="Pfam" id="PF04773">
    <property type="entry name" value="FecR"/>
    <property type="match status" value="1"/>
</dbReference>
<dbReference type="PIRSF" id="PIRSF018266">
    <property type="entry name" value="FecR"/>
    <property type="match status" value="1"/>
</dbReference>
<evidence type="ECO:0000259" key="3">
    <source>
        <dbReference type="Pfam" id="PF16220"/>
    </source>
</evidence>
<dbReference type="GO" id="GO:0016989">
    <property type="term" value="F:sigma factor antagonist activity"/>
    <property type="evidence" value="ECO:0007669"/>
    <property type="project" value="TreeGrafter"/>
</dbReference>
<keyword evidence="1" id="KW-1133">Transmembrane helix</keyword>
<evidence type="ECO:0000256" key="1">
    <source>
        <dbReference type="SAM" id="Phobius"/>
    </source>
</evidence>
<comment type="caution">
    <text evidence="4">The sequence shown here is derived from an EMBL/GenBank/DDBJ whole genome shotgun (WGS) entry which is preliminary data.</text>
</comment>
<name>A0A2N5DI41_9CAUL</name>
<dbReference type="InterPro" id="IPR012373">
    <property type="entry name" value="Ferrdict_sens_TM"/>
</dbReference>
<reference evidence="4 5" key="1">
    <citation type="submission" date="2017-12" db="EMBL/GenBank/DDBJ databases">
        <title>The genome sequence of Caulobacter sp. 410.</title>
        <authorList>
            <person name="Gao J."/>
            <person name="Mao X."/>
            <person name="Sun J."/>
        </authorList>
    </citation>
    <scope>NUCLEOTIDE SEQUENCE [LARGE SCALE GENOMIC DNA]</scope>
    <source>
        <strain evidence="4 5">410</strain>
    </source>
</reference>
<proteinExistence type="predicted"/>
<keyword evidence="1" id="KW-0812">Transmembrane</keyword>
<keyword evidence="5" id="KW-1185">Reference proteome</keyword>
<dbReference type="Proteomes" id="UP000234479">
    <property type="component" value="Unassembled WGS sequence"/>
</dbReference>
<organism evidence="4 5">
    <name type="scientific">Caulobacter zeae</name>
    <dbReference type="NCBI Taxonomy" id="2055137"/>
    <lineage>
        <taxon>Bacteria</taxon>
        <taxon>Pseudomonadati</taxon>
        <taxon>Pseudomonadota</taxon>
        <taxon>Alphaproteobacteria</taxon>
        <taxon>Caulobacterales</taxon>
        <taxon>Caulobacteraceae</taxon>
        <taxon>Caulobacter</taxon>
    </lineage>
</organism>
<dbReference type="PANTHER" id="PTHR30273">
    <property type="entry name" value="PERIPLASMIC SIGNAL SENSOR AND SIGMA FACTOR ACTIVATOR FECR-RELATED"/>
    <property type="match status" value="1"/>
</dbReference>
<dbReference type="Pfam" id="PF16220">
    <property type="entry name" value="DUF4880"/>
    <property type="match status" value="1"/>
</dbReference>
<keyword evidence="1" id="KW-0472">Membrane</keyword>
<dbReference type="OrthoDB" id="7185479at2"/>
<feature type="transmembrane region" description="Helical" evidence="1">
    <location>
        <begin position="98"/>
        <end position="119"/>
    </location>
</feature>
<feature type="domain" description="FecR protein" evidence="2">
    <location>
        <begin position="125"/>
        <end position="212"/>
    </location>
</feature>
<dbReference type="InterPro" id="IPR006860">
    <property type="entry name" value="FecR"/>
</dbReference>
<dbReference type="AlphaFoldDB" id="A0A2N5DI41"/>
<dbReference type="Gene3D" id="2.60.120.1440">
    <property type="match status" value="1"/>
</dbReference>
<evidence type="ECO:0000313" key="4">
    <source>
        <dbReference type="EMBL" id="PLR25685.1"/>
    </source>
</evidence>
<gene>
    <name evidence="4" type="ORF">SGCZBJ_10710</name>
</gene>